<feature type="transmembrane region" description="Helical" evidence="1">
    <location>
        <begin position="27"/>
        <end position="50"/>
    </location>
</feature>
<gene>
    <name evidence="3" type="ORF">N868_15560</name>
</gene>
<reference evidence="3 4" key="1">
    <citation type="submission" date="2013-08" db="EMBL/GenBank/DDBJ databases">
        <title>Genome sequencing of Cellulomonas carbonis T26.</title>
        <authorList>
            <person name="Chen F."/>
            <person name="Li Y."/>
            <person name="Wang G."/>
        </authorList>
    </citation>
    <scope>NUCLEOTIDE SEQUENCE [LARGE SCALE GENOMIC DNA]</scope>
    <source>
        <strain evidence="3 4">T26</strain>
    </source>
</reference>
<keyword evidence="1" id="KW-0472">Membrane</keyword>
<feature type="domain" description="DUF4190" evidence="2">
    <location>
        <begin position="27"/>
        <end position="80"/>
    </location>
</feature>
<dbReference type="EMBL" id="AXCY01000052">
    <property type="protein sequence ID" value="KGM10389.1"/>
    <property type="molecule type" value="Genomic_DNA"/>
</dbReference>
<dbReference type="InterPro" id="IPR025241">
    <property type="entry name" value="DUF4190"/>
</dbReference>
<keyword evidence="3" id="KW-0413">Isomerase</keyword>
<proteinExistence type="predicted"/>
<keyword evidence="1" id="KW-0812">Transmembrane</keyword>
<dbReference type="Pfam" id="PF13828">
    <property type="entry name" value="DUF4190"/>
    <property type="match status" value="1"/>
</dbReference>
<name>A0A0A0BTA4_9CELL</name>
<feature type="transmembrane region" description="Helical" evidence="1">
    <location>
        <begin position="62"/>
        <end position="88"/>
    </location>
</feature>
<keyword evidence="4" id="KW-1185">Reference proteome</keyword>
<evidence type="ECO:0000313" key="3">
    <source>
        <dbReference type="EMBL" id="KGM10389.1"/>
    </source>
</evidence>
<comment type="caution">
    <text evidence="3">The sequence shown here is derived from an EMBL/GenBank/DDBJ whole genome shotgun (WGS) entry which is preliminary data.</text>
</comment>
<dbReference type="AlphaFoldDB" id="A0A0A0BTA4"/>
<dbReference type="Proteomes" id="UP000029839">
    <property type="component" value="Unassembled WGS sequence"/>
</dbReference>
<reference evidence="3 4" key="2">
    <citation type="journal article" date="2015" name="Stand. Genomic Sci.">
        <title>Draft genome sequence of Cellulomonas carbonis T26(T) and comparative analysis of six Cellulomonas genomes.</title>
        <authorList>
            <person name="Zhuang W."/>
            <person name="Zhang S."/>
            <person name="Xia X."/>
            <person name="Wang G."/>
        </authorList>
    </citation>
    <scope>NUCLEOTIDE SEQUENCE [LARGE SCALE GENOMIC DNA]</scope>
    <source>
        <strain evidence="3 4">T26</strain>
    </source>
</reference>
<keyword evidence="1" id="KW-1133">Transmembrane helix</keyword>
<accession>A0A0A0BTA4</accession>
<evidence type="ECO:0000256" key="1">
    <source>
        <dbReference type="SAM" id="Phobius"/>
    </source>
</evidence>
<evidence type="ECO:0000259" key="2">
    <source>
        <dbReference type="Pfam" id="PF13828"/>
    </source>
</evidence>
<dbReference type="RefSeq" id="WP_202595168.1">
    <property type="nucleotide sequence ID" value="NZ_AXCY01000052.1"/>
</dbReference>
<protein>
    <submittedName>
        <fullName evidence="3">Peptidylprolyl isomerase</fullName>
    </submittedName>
</protein>
<organism evidence="3 4">
    <name type="scientific">Cellulomonas carbonis T26</name>
    <dbReference type="NCBI Taxonomy" id="947969"/>
    <lineage>
        <taxon>Bacteria</taxon>
        <taxon>Bacillati</taxon>
        <taxon>Actinomycetota</taxon>
        <taxon>Actinomycetes</taxon>
        <taxon>Micrococcales</taxon>
        <taxon>Cellulomonadaceae</taxon>
        <taxon>Cellulomonas</taxon>
    </lineage>
</organism>
<sequence>MTNATRTDSRGVPLGPLHGEPQPLNGMAVLALVLSVVGGPLAIPFGHIALRQVAATGARGRRLALAGLVIGYIALVVILALVVAPVLWSVAS</sequence>
<evidence type="ECO:0000313" key="4">
    <source>
        <dbReference type="Proteomes" id="UP000029839"/>
    </source>
</evidence>
<dbReference type="GO" id="GO:0016853">
    <property type="term" value="F:isomerase activity"/>
    <property type="evidence" value="ECO:0007669"/>
    <property type="project" value="UniProtKB-KW"/>
</dbReference>